<dbReference type="EMBL" id="JAUHLI010000002">
    <property type="protein sequence ID" value="MEE2000394.1"/>
    <property type="molecule type" value="Genomic_DNA"/>
</dbReference>
<comment type="caution">
    <text evidence="1">The sequence shown here is derived from an EMBL/GenBank/DDBJ whole genome shotgun (WGS) entry which is preliminary data.</text>
</comment>
<accession>A0ABU7J1W1</accession>
<protein>
    <recommendedName>
        <fullName evidence="3">Lantibiotic</fullName>
    </recommendedName>
</protein>
<evidence type="ECO:0000313" key="2">
    <source>
        <dbReference type="Proteomes" id="UP001336314"/>
    </source>
</evidence>
<sequence length="62" mass="6844">MKNTKVEATHNSVSNEKDLIIEEAMLKLVSGGGNICNVNWCSIDGRDLCSTNICHIDNIRQP</sequence>
<proteinExistence type="predicted"/>
<evidence type="ECO:0008006" key="3">
    <source>
        <dbReference type="Google" id="ProtNLM"/>
    </source>
</evidence>
<organism evidence="1 2">
    <name type="scientific">Alkalimonas cellulosilytica</name>
    <dbReference type="NCBI Taxonomy" id="3058395"/>
    <lineage>
        <taxon>Bacteria</taxon>
        <taxon>Pseudomonadati</taxon>
        <taxon>Pseudomonadota</taxon>
        <taxon>Gammaproteobacteria</taxon>
        <taxon>Alkalimonas</taxon>
    </lineage>
</organism>
<dbReference type="Proteomes" id="UP001336314">
    <property type="component" value="Unassembled WGS sequence"/>
</dbReference>
<reference evidence="1 2" key="1">
    <citation type="submission" date="2023-07" db="EMBL/GenBank/DDBJ databases">
        <title>Alkalimonas sp., MEB108 novel, alkaliphilic bacterium isolated from Lonar Lake, India.</title>
        <authorList>
            <person name="Joshi A."/>
            <person name="Thite S."/>
        </authorList>
    </citation>
    <scope>NUCLEOTIDE SEQUENCE [LARGE SCALE GENOMIC DNA]</scope>
    <source>
        <strain evidence="1 2">MEB108</strain>
    </source>
</reference>
<gene>
    <name evidence="1" type="ORF">QWY20_02925</name>
</gene>
<evidence type="ECO:0000313" key="1">
    <source>
        <dbReference type="EMBL" id="MEE2000394.1"/>
    </source>
</evidence>
<keyword evidence="2" id="KW-1185">Reference proteome</keyword>
<dbReference type="RefSeq" id="WP_330127535.1">
    <property type="nucleotide sequence ID" value="NZ_JAUHLI010000002.1"/>
</dbReference>
<name>A0ABU7J1W1_9GAMM</name>